<feature type="domain" description="Reverse transcriptase zinc-binding" evidence="1">
    <location>
        <begin position="2"/>
        <end position="53"/>
    </location>
</feature>
<dbReference type="PANTHER" id="PTHR47074">
    <property type="entry name" value="BNAC02G40300D PROTEIN"/>
    <property type="match status" value="1"/>
</dbReference>
<dbReference type="PANTHER" id="PTHR47074:SF11">
    <property type="entry name" value="REVERSE TRANSCRIPTASE-LIKE PROTEIN"/>
    <property type="match status" value="1"/>
</dbReference>
<dbReference type="InterPro" id="IPR052929">
    <property type="entry name" value="RNase_H-like_EbsB-rel"/>
</dbReference>
<sequence length="154" mass="17218">MLPKVRVFSCRIGQNILPTYDNIACIRKNLSTTCPRCKNSDETLIHAMKECPKNYWNDRNKMVFHGKADATMVVWEIAQTFSNEFKIFNLANPPVLPQNPVRKGWTKPPNGFVKINVDAVILNGNVGFGAIARDHDGFVLGGCYGHANKNLDAI</sequence>
<proteinExistence type="predicted"/>
<accession>A0A8J5ZFB8</accession>
<keyword evidence="3" id="KW-1185">Reference proteome</keyword>
<dbReference type="Proteomes" id="UP000701853">
    <property type="component" value="Chromosome 4"/>
</dbReference>
<dbReference type="Pfam" id="PF13966">
    <property type="entry name" value="zf-RVT"/>
    <property type="match status" value="1"/>
</dbReference>
<evidence type="ECO:0000313" key="2">
    <source>
        <dbReference type="EMBL" id="KAG8497277.1"/>
    </source>
</evidence>
<gene>
    <name evidence="2" type="ORF">CXB51_008562</name>
</gene>
<evidence type="ECO:0000259" key="1">
    <source>
        <dbReference type="Pfam" id="PF13966"/>
    </source>
</evidence>
<dbReference type="EMBL" id="JAHUZN010000004">
    <property type="protein sequence ID" value="KAG8497277.1"/>
    <property type="molecule type" value="Genomic_DNA"/>
</dbReference>
<reference evidence="2 3" key="1">
    <citation type="journal article" date="2021" name="bioRxiv">
        <title>The Gossypium anomalum genome as a resource for cotton improvement and evolutionary analysis of hybrid incompatibility.</title>
        <authorList>
            <person name="Grover C.E."/>
            <person name="Yuan D."/>
            <person name="Arick M.A."/>
            <person name="Miller E.R."/>
            <person name="Hu G."/>
            <person name="Peterson D.G."/>
            <person name="Wendel J.F."/>
            <person name="Udall J.A."/>
        </authorList>
    </citation>
    <scope>NUCLEOTIDE SEQUENCE [LARGE SCALE GENOMIC DNA]</scope>
    <source>
        <strain evidence="2">JFW-Udall</strain>
        <tissue evidence="2">Leaf</tissue>
    </source>
</reference>
<dbReference type="InterPro" id="IPR026960">
    <property type="entry name" value="RVT-Znf"/>
</dbReference>
<organism evidence="2 3">
    <name type="scientific">Gossypium anomalum</name>
    <dbReference type="NCBI Taxonomy" id="47600"/>
    <lineage>
        <taxon>Eukaryota</taxon>
        <taxon>Viridiplantae</taxon>
        <taxon>Streptophyta</taxon>
        <taxon>Embryophyta</taxon>
        <taxon>Tracheophyta</taxon>
        <taxon>Spermatophyta</taxon>
        <taxon>Magnoliopsida</taxon>
        <taxon>eudicotyledons</taxon>
        <taxon>Gunneridae</taxon>
        <taxon>Pentapetalae</taxon>
        <taxon>rosids</taxon>
        <taxon>malvids</taxon>
        <taxon>Malvales</taxon>
        <taxon>Malvaceae</taxon>
        <taxon>Malvoideae</taxon>
        <taxon>Gossypium</taxon>
    </lineage>
</organism>
<dbReference type="AlphaFoldDB" id="A0A8J5ZFB8"/>
<evidence type="ECO:0000313" key="3">
    <source>
        <dbReference type="Proteomes" id="UP000701853"/>
    </source>
</evidence>
<name>A0A8J5ZFB8_9ROSI</name>
<comment type="caution">
    <text evidence="2">The sequence shown here is derived from an EMBL/GenBank/DDBJ whole genome shotgun (WGS) entry which is preliminary data.</text>
</comment>
<protein>
    <recommendedName>
        <fullName evidence="1">Reverse transcriptase zinc-binding domain-containing protein</fullName>
    </recommendedName>
</protein>
<dbReference type="OrthoDB" id="999609at2759"/>